<reference evidence="2 3" key="1">
    <citation type="journal article" date="2018" name="Elife">
        <title>Discovery and characterization of a prevalent human gut bacterial enzyme sufficient for the inactivation of a family of plant toxins.</title>
        <authorList>
            <person name="Koppel N."/>
            <person name="Bisanz J.E."/>
            <person name="Pandelia M.E."/>
            <person name="Turnbaugh P.J."/>
            <person name="Balskus E.P."/>
        </authorList>
    </citation>
    <scope>NUCLEOTIDE SEQUENCE [LARGE SCALE GENOMIC DNA]</scope>
    <source>
        <strain evidence="2 3">3C</strain>
    </source>
</reference>
<evidence type="ECO:0000313" key="2">
    <source>
        <dbReference type="EMBL" id="RDB67234.1"/>
    </source>
</evidence>
<dbReference type="OrthoDB" id="3177909at2"/>
<feature type="transmembrane region" description="Helical" evidence="1">
    <location>
        <begin position="6"/>
        <end position="29"/>
    </location>
</feature>
<gene>
    <name evidence="2" type="ORF">C1877_02000</name>
</gene>
<name>A0A369M753_9ACTN</name>
<proteinExistence type="predicted"/>
<feature type="transmembrane region" description="Helical" evidence="1">
    <location>
        <begin position="36"/>
        <end position="59"/>
    </location>
</feature>
<feature type="transmembrane region" description="Helical" evidence="1">
    <location>
        <begin position="108"/>
        <end position="131"/>
    </location>
</feature>
<dbReference type="Proteomes" id="UP000254000">
    <property type="component" value="Unassembled WGS sequence"/>
</dbReference>
<keyword evidence="1" id="KW-1133">Transmembrane helix</keyword>
<dbReference type="GO" id="GO:0009390">
    <property type="term" value="C:dimethyl sulfoxide reductase complex"/>
    <property type="evidence" value="ECO:0007669"/>
    <property type="project" value="TreeGrafter"/>
</dbReference>
<dbReference type="GO" id="GO:0005886">
    <property type="term" value="C:plasma membrane"/>
    <property type="evidence" value="ECO:0007669"/>
    <property type="project" value="TreeGrafter"/>
</dbReference>
<dbReference type="InterPro" id="IPR007059">
    <property type="entry name" value="DmsC"/>
</dbReference>
<dbReference type="Gene3D" id="1.20.1630.10">
    <property type="entry name" value="Formate dehydrogenase/DMSO reductase domain"/>
    <property type="match status" value="1"/>
</dbReference>
<dbReference type="GO" id="GO:0019645">
    <property type="term" value="P:anaerobic electron transport chain"/>
    <property type="evidence" value="ECO:0007669"/>
    <property type="project" value="InterPro"/>
</dbReference>
<feature type="transmembrane region" description="Helical" evidence="1">
    <location>
        <begin position="137"/>
        <end position="157"/>
    </location>
</feature>
<dbReference type="PANTHER" id="PTHR38095">
    <property type="entry name" value="ANAEROBIC DIMETHYL SULFOXIDE REDUCTASE CHAIN YNFH"/>
    <property type="match status" value="1"/>
</dbReference>
<dbReference type="AlphaFoldDB" id="A0A369M753"/>
<evidence type="ECO:0000313" key="3">
    <source>
        <dbReference type="Proteomes" id="UP000254000"/>
    </source>
</evidence>
<protein>
    <recommendedName>
        <fullName evidence="4">DMSO reductase</fullName>
    </recommendedName>
</protein>
<feature type="transmembrane region" description="Helical" evidence="1">
    <location>
        <begin position="197"/>
        <end position="217"/>
    </location>
</feature>
<evidence type="ECO:0000256" key="1">
    <source>
        <dbReference type="SAM" id="Phobius"/>
    </source>
</evidence>
<dbReference type="EMBL" id="PPTS01000001">
    <property type="protein sequence ID" value="RDB67234.1"/>
    <property type="molecule type" value="Genomic_DNA"/>
</dbReference>
<dbReference type="PANTHER" id="PTHR38095:SF2">
    <property type="entry name" value="ANAEROBIC DIMETHYL SULFOXIDE REDUCTASE CHAIN C"/>
    <property type="match status" value="1"/>
</dbReference>
<sequence>MISEFPLFLFTTLAGLAAGAYAVSAVFPVGKDPKKAWLFPLVCGILLAVGLVGLPLHLGRPERMLIALTQPGAMIAQEAYWSMAFGVILIVDVVVSKVKGSAPRTLHIVGAIAALGLTFVMANAYFVSAGIPAWASWQTFLLFILGNLAMGAALLTLFEPSLAKNGTYLITAAALGVLAIVAIALEAVHFAGVGANMILLAIGAVVVAAAAMLQSMAKSGKMAPKTAALVALACAFIGVALARYGFYAAYAL</sequence>
<evidence type="ECO:0008006" key="4">
    <source>
        <dbReference type="Google" id="ProtNLM"/>
    </source>
</evidence>
<keyword evidence="1" id="KW-0472">Membrane</keyword>
<comment type="caution">
    <text evidence="2">The sequence shown here is derived from an EMBL/GenBank/DDBJ whole genome shotgun (WGS) entry which is preliminary data.</text>
</comment>
<keyword evidence="1" id="KW-0812">Transmembrane</keyword>
<dbReference type="RefSeq" id="WP_041239569.1">
    <property type="nucleotide sequence ID" value="NZ_CABMMS010000001.1"/>
</dbReference>
<feature type="transmembrane region" description="Helical" evidence="1">
    <location>
        <begin position="229"/>
        <end position="250"/>
    </location>
</feature>
<accession>A0A369M753</accession>
<feature type="transmembrane region" description="Helical" evidence="1">
    <location>
        <begin position="169"/>
        <end position="191"/>
    </location>
</feature>
<feature type="transmembrane region" description="Helical" evidence="1">
    <location>
        <begin position="79"/>
        <end position="96"/>
    </location>
</feature>
<keyword evidence="3" id="KW-1185">Reference proteome</keyword>
<dbReference type="GO" id="GO:0009389">
    <property type="term" value="F:dimethyl sulfoxide reductase activity"/>
    <property type="evidence" value="ECO:0007669"/>
    <property type="project" value="TreeGrafter"/>
</dbReference>
<dbReference type="GeneID" id="78358487"/>
<organism evidence="2 3">
    <name type="scientific">Gordonibacter pamelaeae</name>
    <dbReference type="NCBI Taxonomy" id="471189"/>
    <lineage>
        <taxon>Bacteria</taxon>
        <taxon>Bacillati</taxon>
        <taxon>Actinomycetota</taxon>
        <taxon>Coriobacteriia</taxon>
        <taxon>Eggerthellales</taxon>
        <taxon>Eggerthellaceae</taxon>
        <taxon>Gordonibacter</taxon>
    </lineage>
</organism>